<keyword evidence="4" id="KW-0862">Zinc</keyword>
<dbReference type="EMBL" id="OU898279">
    <property type="protein sequence ID" value="CAG9833257.1"/>
    <property type="molecule type" value="Genomic_DNA"/>
</dbReference>
<keyword evidence="3 9" id="KW-0863">Zinc-finger</keyword>
<evidence type="ECO:0000256" key="9">
    <source>
        <dbReference type="PROSITE-ProRule" id="PRU00027"/>
    </source>
</evidence>
<keyword evidence="12" id="KW-1185">Reference proteome</keyword>
<dbReference type="GO" id="GO:0009791">
    <property type="term" value="P:post-embryonic development"/>
    <property type="evidence" value="ECO:0007669"/>
    <property type="project" value="UniProtKB-ARBA"/>
</dbReference>
<organism evidence="11 12">
    <name type="scientific">Diabrotica balteata</name>
    <name type="common">Banded cucumber beetle</name>
    <dbReference type="NCBI Taxonomy" id="107213"/>
    <lineage>
        <taxon>Eukaryota</taxon>
        <taxon>Metazoa</taxon>
        <taxon>Ecdysozoa</taxon>
        <taxon>Arthropoda</taxon>
        <taxon>Hexapoda</taxon>
        <taxon>Insecta</taxon>
        <taxon>Pterygota</taxon>
        <taxon>Neoptera</taxon>
        <taxon>Endopterygota</taxon>
        <taxon>Coleoptera</taxon>
        <taxon>Polyphaga</taxon>
        <taxon>Cucujiformia</taxon>
        <taxon>Chrysomeloidea</taxon>
        <taxon>Chrysomelidae</taxon>
        <taxon>Galerucinae</taxon>
        <taxon>Diabroticina</taxon>
        <taxon>Diabroticites</taxon>
        <taxon>Diabrotica</taxon>
    </lineage>
</organism>
<evidence type="ECO:0000256" key="3">
    <source>
        <dbReference type="ARBA" id="ARBA00022771"/>
    </source>
</evidence>
<dbReference type="Pfam" id="PF05699">
    <property type="entry name" value="Dimer_Tnp_hAT"/>
    <property type="match status" value="1"/>
</dbReference>
<evidence type="ECO:0000313" key="11">
    <source>
        <dbReference type="EMBL" id="CAG9833257.1"/>
    </source>
</evidence>
<dbReference type="Proteomes" id="UP001153709">
    <property type="component" value="Chromosome 4"/>
</dbReference>
<sequence length="621" mass="71014">MRPGAKKSVVWEYFDKIEDRQVKCRVCKKILKFFGNTTNLQQHIKRIHPTLLTIPIDEPVTTDLEQTPSVINQEAGPSSASEPLYGSDDVHLPLPKPKRQKQMKLFGALNDDLKDSDIEKIDRALVTMITKDYQPLSIVEDQGFIEYSNLLQPKYKLPNRKKLSYELLPKMYTQEVSRLESLLSATDNVSVTTDIWTSDSNRSYVTVTCHFICEEEFFSKVLSTEEILGHHTGENISNILKEIFCRWNILHKITTIVSDNGPNIKCAIIEFLKKHHHPCVAHTLNLSVNDALKNNTEFQCILNKCKKIVGHFNHSALSCNKLKSVQQQMGFPVLKVKQDVTTRWNSTLLMLERLVTIKDALSITMTKIDKAPEFLDASEWGVIEESLKLLKPLEIMTTALSGEKYPTLSTVIPLLRGLQFSLNRMDTTTDICGNLKQSLLDTIARRLGILEYDKIISKAVFLDPRFKKLAFGNDTNANNAQKWITEELTAIVNENSNAEIQEHQHTSVSDDNKGDLDIWSHFDHKLAKAKSLSTPTSTVTVILRQYLEMPHFERKKNPMEFWKKYKSTFPELYYLAKKYLSIPATSVPSERVFSKSGQLTNLRRNRLSPKNLNQILFLNST</sequence>
<dbReference type="GO" id="GO:0003677">
    <property type="term" value="F:DNA binding"/>
    <property type="evidence" value="ECO:0007669"/>
    <property type="project" value="UniProtKB-KW"/>
</dbReference>
<dbReference type="OrthoDB" id="1607513at2759"/>
<keyword evidence="2" id="KW-0479">Metal-binding</keyword>
<dbReference type="InterPro" id="IPR003656">
    <property type="entry name" value="Znf_BED"/>
</dbReference>
<feature type="domain" description="BED-type" evidence="10">
    <location>
        <begin position="5"/>
        <end position="49"/>
    </location>
</feature>
<dbReference type="InterPro" id="IPR036236">
    <property type="entry name" value="Znf_C2H2_sf"/>
</dbReference>
<evidence type="ECO:0000259" key="10">
    <source>
        <dbReference type="PROSITE" id="PS50808"/>
    </source>
</evidence>
<dbReference type="GO" id="GO:0046983">
    <property type="term" value="F:protein dimerization activity"/>
    <property type="evidence" value="ECO:0007669"/>
    <property type="project" value="InterPro"/>
</dbReference>
<keyword evidence="6" id="KW-0238">DNA-binding</keyword>
<dbReference type="GO" id="GO:0005634">
    <property type="term" value="C:nucleus"/>
    <property type="evidence" value="ECO:0007669"/>
    <property type="project" value="UniProtKB-SubCell"/>
</dbReference>
<comment type="subcellular location">
    <subcellularLocation>
        <location evidence="1">Nucleus</location>
    </subcellularLocation>
</comment>
<dbReference type="InterPro" id="IPR012337">
    <property type="entry name" value="RNaseH-like_sf"/>
</dbReference>
<gene>
    <name evidence="11" type="ORF">DIABBA_LOCUS6668</name>
</gene>
<dbReference type="InterPro" id="IPR052035">
    <property type="entry name" value="ZnF_BED_domain_contain"/>
</dbReference>
<keyword evidence="8" id="KW-0539">Nucleus</keyword>
<protein>
    <recommendedName>
        <fullName evidence="10">BED-type domain-containing protein</fullName>
    </recommendedName>
</protein>
<dbReference type="PANTHER" id="PTHR46481:SF10">
    <property type="entry name" value="ZINC FINGER BED DOMAIN-CONTAINING PROTEIN 39"/>
    <property type="match status" value="1"/>
</dbReference>
<dbReference type="AlphaFoldDB" id="A0A9N9SYG1"/>
<evidence type="ECO:0000313" key="12">
    <source>
        <dbReference type="Proteomes" id="UP001153709"/>
    </source>
</evidence>
<dbReference type="SUPFAM" id="SSF140996">
    <property type="entry name" value="Hermes dimerisation domain"/>
    <property type="match status" value="1"/>
</dbReference>
<evidence type="ECO:0000256" key="6">
    <source>
        <dbReference type="ARBA" id="ARBA00023125"/>
    </source>
</evidence>
<evidence type="ECO:0000256" key="8">
    <source>
        <dbReference type="ARBA" id="ARBA00023242"/>
    </source>
</evidence>
<evidence type="ECO:0000256" key="7">
    <source>
        <dbReference type="ARBA" id="ARBA00023163"/>
    </source>
</evidence>
<dbReference type="PANTHER" id="PTHR46481">
    <property type="entry name" value="ZINC FINGER BED DOMAIN-CONTAINING PROTEIN 4"/>
    <property type="match status" value="1"/>
</dbReference>
<dbReference type="PROSITE" id="PS50808">
    <property type="entry name" value="ZF_BED"/>
    <property type="match status" value="1"/>
</dbReference>
<name>A0A9N9SYG1_DIABA</name>
<dbReference type="SUPFAM" id="SSF53098">
    <property type="entry name" value="Ribonuclease H-like"/>
    <property type="match status" value="1"/>
</dbReference>
<evidence type="ECO:0000256" key="4">
    <source>
        <dbReference type="ARBA" id="ARBA00022833"/>
    </source>
</evidence>
<reference evidence="11" key="1">
    <citation type="submission" date="2022-01" db="EMBL/GenBank/DDBJ databases">
        <authorList>
            <person name="King R."/>
        </authorList>
    </citation>
    <scope>NUCLEOTIDE SEQUENCE</scope>
</reference>
<dbReference type="InterPro" id="IPR008906">
    <property type="entry name" value="HATC_C_dom"/>
</dbReference>
<evidence type="ECO:0000256" key="1">
    <source>
        <dbReference type="ARBA" id="ARBA00004123"/>
    </source>
</evidence>
<dbReference type="SUPFAM" id="SSF57667">
    <property type="entry name" value="beta-beta-alpha zinc fingers"/>
    <property type="match status" value="1"/>
</dbReference>
<dbReference type="SMART" id="SM00614">
    <property type="entry name" value="ZnF_BED"/>
    <property type="match status" value="1"/>
</dbReference>
<dbReference type="Pfam" id="PF02892">
    <property type="entry name" value="zf-BED"/>
    <property type="match status" value="1"/>
</dbReference>
<evidence type="ECO:0000256" key="5">
    <source>
        <dbReference type="ARBA" id="ARBA00023015"/>
    </source>
</evidence>
<evidence type="ECO:0000256" key="2">
    <source>
        <dbReference type="ARBA" id="ARBA00022723"/>
    </source>
</evidence>
<dbReference type="GO" id="GO:0008270">
    <property type="term" value="F:zinc ion binding"/>
    <property type="evidence" value="ECO:0007669"/>
    <property type="project" value="UniProtKB-KW"/>
</dbReference>
<accession>A0A9N9SYG1</accession>
<keyword evidence="5" id="KW-0805">Transcription regulation</keyword>
<proteinExistence type="predicted"/>
<keyword evidence="7" id="KW-0804">Transcription</keyword>